<protein>
    <submittedName>
        <fullName evidence="1">Uncharacterized protein</fullName>
    </submittedName>
</protein>
<reference evidence="1" key="1">
    <citation type="journal article" date="2013" name="Nat. Commun.">
        <title>Whole-genome sequencing of Oryza brachyantha reveals mechanisms underlying Oryza genome evolution.</title>
        <authorList>
            <person name="Chen J."/>
            <person name="Huang Q."/>
            <person name="Gao D."/>
            <person name="Wang J."/>
            <person name="Lang Y."/>
            <person name="Liu T."/>
            <person name="Li B."/>
            <person name="Bai Z."/>
            <person name="Luis Goicoechea J."/>
            <person name="Liang C."/>
            <person name="Chen C."/>
            <person name="Zhang W."/>
            <person name="Sun S."/>
            <person name="Liao Y."/>
            <person name="Zhang X."/>
            <person name="Yang L."/>
            <person name="Song C."/>
            <person name="Wang M."/>
            <person name="Shi J."/>
            <person name="Liu G."/>
            <person name="Liu J."/>
            <person name="Zhou H."/>
            <person name="Zhou W."/>
            <person name="Yu Q."/>
            <person name="An N."/>
            <person name="Chen Y."/>
            <person name="Cai Q."/>
            <person name="Wang B."/>
            <person name="Liu B."/>
            <person name="Min J."/>
            <person name="Huang Y."/>
            <person name="Wu H."/>
            <person name="Li Z."/>
            <person name="Zhang Y."/>
            <person name="Yin Y."/>
            <person name="Song W."/>
            <person name="Jiang J."/>
            <person name="Jackson S.A."/>
            <person name="Wing R.A."/>
            <person name="Wang J."/>
            <person name="Chen M."/>
        </authorList>
    </citation>
    <scope>NUCLEOTIDE SEQUENCE [LARGE SCALE GENOMIC DNA]</scope>
    <source>
        <strain evidence="1">cv. IRGC 101232</strain>
    </source>
</reference>
<evidence type="ECO:0000313" key="2">
    <source>
        <dbReference type="Proteomes" id="UP000006038"/>
    </source>
</evidence>
<dbReference type="Gramene" id="OB01G53930.1">
    <property type="protein sequence ID" value="OB01G53930.1"/>
    <property type="gene ID" value="OB01G53930"/>
</dbReference>
<sequence length="80" mass="8691">MDCVVPIVMQVVLRRSISRLQEVFAMAMELGTAILVAVRFSGVVFPRPPPSSPATSATSTTYYYSPAAASMIGMSRLDRH</sequence>
<organism evidence="1">
    <name type="scientific">Oryza brachyantha</name>
    <name type="common">malo sina</name>
    <dbReference type="NCBI Taxonomy" id="4533"/>
    <lineage>
        <taxon>Eukaryota</taxon>
        <taxon>Viridiplantae</taxon>
        <taxon>Streptophyta</taxon>
        <taxon>Embryophyta</taxon>
        <taxon>Tracheophyta</taxon>
        <taxon>Spermatophyta</taxon>
        <taxon>Magnoliopsida</taxon>
        <taxon>Liliopsida</taxon>
        <taxon>Poales</taxon>
        <taxon>Poaceae</taxon>
        <taxon>BOP clade</taxon>
        <taxon>Oryzoideae</taxon>
        <taxon>Oryzeae</taxon>
        <taxon>Oryzinae</taxon>
        <taxon>Oryza</taxon>
    </lineage>
</organism>
<dbReference type="Proteomes" id="UP000006038">
    <property type="component" value="Chromosome 1"/>
</dbReference>
<proteinExistence type="predicted"/>
<dbReference type="HOGENOM" id="CLU_2547279_0_0_1"/>
<dbReference type="AlphaFoldDB" id="J3L837"/>
<name>J3L837_ORYBR</name>
<evidence type="ECO:0000313" key="1">
    <source>
        <dbReference type="EnsemblPlants" id="OB01G53930.1"/>
    </source>
</evidence>
<reference evidence="1" key="2">
    <citation type="submission" date="2013-04" db="UniProtKB">
        <authorList>
            <consortium name="EnsemblPlants"/>
        </authorList>
    </citation>
    <scope>IDENTIFICATION</scope>
</reference>
<dbReference type="eggNOG" id="ENOG502SXFW">
    <property type="taxonomic scope" value="Eukaryota"/>
</dbReference>
<dbReference type="OMA" id="VMMRRSI"/>
<accession>J3L837</accession>
<dbReference type="EnsemblPlants" id="OB01G53930.1">
    <property type="protein sequence ID" value="OB01G53930.1"/>
    <property type="gene ID" value="OB01G53930"/>
</dbReference>
<keyword evidence="2" id="KW-1185">Reference proteome</keyword>